<organism evidence="5 6">
    <name type="scientific">Orchesella cincta</name>
    <name type="common">Springtail</name>
    <name type="synonym">Podura cincta</name>
    <dbReference type="NCBI Taxonomy" id="48709"/>
    <lineage>
        <taxon>Eukaryota</taxon>
        <taxon>Metazoa</taxon>
        <taxon>Ecdysozoa</taxon>
        <taxon>Arthropoda</taxon>
        <taxon>Hexapoda</taxon>
        <taxon>Collembola</taxon>
        <taxon>Entomobryomorpha</taxon>
        <taxon>Entomobryoidea</taxon>
        <taxon>Orchesellidae</taxon>
        <taxon>Orchesellinae</taxon>
        <taxon>Orchesella</taxon>
    </lineage>
</organism>
<proteinExistence type="predicted"/>
<feature type="domain" description="CUB" evidence="4">
    <location>
        <begin position="577"/>
        <end position="684"/>
    </location>
</feature>
<evidence type="ECO:0000313" key="5">
    <source>
        <dbReference type="EMBL" id="ODM91725.1"/>
    </source>
</evidence>
<dbReference type="Gene3D" id="2.60.120.290">
    <property type="entry name" value="Spermadhesin, CUB domain"/>
    <property type="match status" value="3"/>
</dbReference>
<dbReference type="SUPFAM" id="SSF49854">
    <property type="entry name" value="Spermadhesin, CUB domain"/>
    <property type="match status" value="3"/>
</dbReference>
<dbReference type="Proteomes" id="UP000094527">
    <property type="component" value="Unassembled WGS sequence"/>
</dbReference>
<keyword evidence="6" id="KW-1185">Reference proteome</keyword>
<keyword evidence="2" id="KW-1015">Disulfide bond</keyword>
<dbReference type="SMART" id="SM00042">
    <property type="entry name" value="CUB"/>
    <property type="match status" value="3"/>
</dbReference>
<dbReference type="PANTHER" id="PTHR24251">
    <property type="entry name" value="OVOCHYMASE-RELATED"/>
    <property type="match status" value="1"/>
</dbReference>
<feature type="domain" description="CUB" evidence="4">
    <location>
        <begin position="179"/>
        <end position="281"/>
    </location>
</feature>
<dbReference type="EMBL" id="LJIJ01001445">
    <property type="protein sequence ID" value="ODM91725.1"/>
    <property type="molecule type" value="Genomic_DNA"/>
</dbReference>
<evidence type="ECO:0000313" key="6">
    <source>
        <dbReference type="Proteomes" id="UP000094527"/>
    </source>
</evidence>
<evidence type="ECO:0000259" key="4">
    <source>
        <dbReference type="PROSITE" id="PS01180"/>
    </source>
</evidence>
<name>A0A1D2MFE8_ORCCI</name>
<dbReference type="InterPro" id="IPR000859">
    <property type="entry name" value="CUB_dom"/>
</dbReference>
<dbReference type="OrthoDB" id="8294694at2759"/>
<reference evidence="5 6" key="1">
    <citation type="journal article" date="2016" name="Genome Biol. Evol.">
        <title>Gene Family Evolution Reflects Adaptation to Soil Environmental Stressors in the Genome of the Collembolan Orchesella cincta.</title>
        <authorList>
            <person name="Faddeeva-Vakhrusheva A."/>
            <person name="Derks M.F."/>
            <person name="Anvar S.Y."/>
            <person name="Agamennone V."/>
            <person name="Suring W."/>
            <person name="Smit S."/>
            <person name="van Straalen N.M."/>
            <person name="Roelofs D."/>
        </authorList>
    </citation>
    <scope>NUCLEOTIDE SEQUENCE [LARGE SCALE GENOMIC DNA]</scope>
    <source>
        <tissue evidence="5">Mixed pool</tissue>
    </source>
</reference>
<dbReference type="STRING" id="48709.A0A1D2MFE8"/>
<evidence type="ECO:0000256" key="2">
    <source>
        <dbReference type="ARBA" id="ARBA00023157"/>
    </source>
</evidence>
<protein>
    <submittedName>
        <fullName evidence="5">Cubilin</fullName>
    </submittedName>
</protein>
<sequence>MNGSMVAIVFRSDSAYTGTGFTLRFFSRGFKSDAEKSYKSEFRHISETHGAVDFNEEEGTYDILVIASSVARRLNGPTANPIGIDWKGGLFKKANDSCTYDTIRFYEPTIYSNGGWGLQAQFPNQTESTCEGVISILEEKEFFSSDSPTFLVIYKPVASGDSDDEETGKRFEFNYHTPFGGTLRGENGRISYKESQSYINGERCIWEIEIPHAASIAFYLERSGVEACCDFVTVTSESGLTEVRLSLTNRTTIISGSKARVRFSSDSSVTGTGFRLRYENSTDLVVQDNKCGGILRGDKGTLIYKRGIEYFNNEKCIYFLHSPQSTNITLQLVDDGFEVILVLMYDEDVDDIDDDDDFKACCDYLLVNTIDPITGTLRNDTVKINRAKRTHSFEESLLVLVFSSDGGTRGRGFSLKFSGTGNNSNPEYSYKLIHTFETEGTVSFPSSVWDRAANQSETKEIFVLAHSLSIVPGEDMSTMPTNISWTSGVFKKKNDSCDYGSVTFYTFPSQTGWTTEDQYPDANDTASCTDFITVPAKRNIWSANLTAFLVIYKPIEFEQIEENTTQFSFAFEKSAGCGGVYIANSGYISYKENGYYANNEECIFLVEVPSAETIAFNLEKNGFEVCCDYISISSVDAFTGIQAPAVIISANNQTATVKGPVAIVTFTSDDSVAKVGFRLQFRMGRQMSDDAPYSYHLAHLNQPRLNHYSYEAQPNQVAIVAFSPESHRRIWRGTGFNITSFRPQVNESCYSDSFLVYNAYGRINNTVSLAKSFTASNVVHDQTFISENTARNCTSLGDSQFNPCDSIENCIDTPIGNIFRTNSSSFVAIYSSVNATGSLRFRGVAFTSGSYIR</sequence>
<evidence type="ECO:0000256" key="3">
    <source>
        <dbReference type="PROSITE-ProRule" id="PRU00059"/>
    </source>
</evidence>
<comment type="caution">
    <text evidence="5">The sequence shown here is derived from an EMBL/GenBank/DDBJ whole genome shotgun (WGS) entry which is preliminary data.</text>
</comment>
<dbReference type="Pfam" id="PF00431">
    <property type="entry name" value="CUB"/>
    <property type="match status" value="2"/>
</dbReference>
<comment type="caution">
    <text evidence="3">Lacks conserved residue(s) required for the propagation of feature annotation.</text>
</comment>
<evidence type="ECO:0000256" key="1">
    <source>
        <dbReference type="ARBA" id="ARBA00022737"/>
    </source>
</evidence>
<gene>
    <name evidence="5" type="ORF">Ocin01_14957</name>
</gene>
<dbReference type="CDD" id="cd00041">
    <property type="entry name" value="CUB"/>
    <property type="match status" value="2"/>
</dbReference>
<dbReference type="AlphaFoldDB" id="A0A1D2MFE8"/>
<keyword evidence="1" id="KW-0677">Repeat</keyword>
<dbReference type="InterPro" id="IPR035914">
    <property type="entry name" value="Sperma_CUB_dom_sf"/>
</dbReference>
<accession>A0A1D2MFE8</accession>
<dbReference type="PROSITE" id="PS01180">
    <property type="entry name" value="CUB"/>
    <property type="match status" value="3"/>
</dbReference>
<feature type="domain" description="CUB" evidence="4">
    <location>
        <begin position="291"/>
        <end position="420"/>
    </location>
</feature>